<evidence type="ECO:0000313" key="3">
    <source>
        <dbReference type="Proteomes" id="UP001410394"/>
    </source>
</evidence>
<reference evidence="2 3" key="1">
    <citation type="journal article" date="2018" name="Int. J. Syst. Evol. Microbiol.">
        <title>Uliginosibacterium sediminicola sp. nov., isolated from freshwater sediment.</title>
        <authorList>
            <person name="Hwang W.M."/>
            <person name="Kim S.M."/>
            <person name="Kang K."/>
            <person name="Ahn T.Y."/>
        </authorList>
    </citation>
    <scope>NUCLEOTIDE SEQUENCE [LARGE SCALE GENOMIC DNA]</scope>
    <source>
        <strain evidence="2 3">M1-21</strain>
    </source>
</reference>
<gene>
    <name evidence="2" type="ORF">ABDB84_10285</name>
</gene>
<evidence type="ECO:0000259" key="1">
    <source>
        <dbReference type="PROSITE" id="PS50222"/>
    </source>
</evidence>
<feature type="domain" description="EF-hand" evidence="1">
    <location>
        <begin position="59"/>
        <end position="94"/>
    </location>
</feature>
<comment type="caution">
    <text evidence="2">The sequence shown here is derived from an EMBL/GenBank/DDBJ whole genome shotgun (WGS) entry which is preliminary data.</text>
</comment>
<dbReference type="RefSeq" id="WP_345919637.1">
    <property type="nucleotide sequence ID" value="NZ_JBDIVE010000004.1"/>
</dbReference>
<dbReference type="Gene3D" id="1.10.238.10">
    <property type="entry name" value="EF-hand"/>
    <property type="match status" value="1"/>
</dbReference>
<dbReference type="Pfam" id="PF13499">
    <property type="entry name" value="EF-hand_7"/>
    <property type="match status" value="1"/>
</dbReference>
<dbReference type="PROSITE" id="PS50222">
    <property type="entry name" value="EF_HAND_2"/>
    <property type="match status" value="2"/>
</dbReference>
<feature type="domain" description="EF-hand" evidence="1">
    <location>
        <begin position="137"/>
        <end position="172"/>
    </location>
</feature>
<dbReference type="SUPFAM" id="SSF47473">
    <property type="entry name" value="EF-hand"/>
    <property type="match status" value="1"/>
</dbReference>
<dbReference type="Pfam" id="PF13202">
    <property type="entry name" value="EF-hand_5"/>
    <property type="match status" value="1"/>
</dbReference>
<dbReference type="InterPro" id="IPR002048">
    <property type="entry name" value="EF_hand_dom"/>
</dbReference>
<dbReference type="EMBL" id="JBDIVE010000004">
    <property type="protein sequence ID" value="MEN3068869.1"/>
    <property type="molecule type" value="Genomic_DNA"/>
</dbReference>
<dbReference type="PROSITE" id="PS00018">
    <property type="entry name" value="EF_HAND_1"/>
    <property type="match status" value="1"/>
</dbReference>
<organism evidence="2 3">
    <name type="scientific">Uliginosibacterium sediminicola</name>
    <dbReference type="NCBI Taxonomy" id="2024550"/>
    <lineage>
        <taxon>Bacteria</taxon>
        <taxon>Pseudomonadati</taxon>
        <taxon>Pseudomonadota</taxon>
        <taxon>Betaproteobacteria</taxon>
        <taxon>Rhodocyclales</taxon>
        <taxon>Zoogloeaceae</taxon>
        <taxon>Uliginosibacterium</taxon>
    </lineage>
</organism>
<dbReference type="Proteomes" id="UP001410394">
    <property type="component" value="Unassembled WGS sequence"/>
</dbReference>
<accession>A0ABU9YYH9</accession>
<evidence type="ECO:0000313" key="2">
    <source>
        <dbReference type="EMBL" id="MEN3068869.1"/>
    </source>
</evidence>
<proteinExistence type="predicted"/>
<dbReference type="SMART" id="SM00054">
    <property type="entry name" value="EFh"/>
    <property type="match status" value="3"/>
</dbReference>
<dbReference type="InterPro" id="IPR011992">
    <property type="entry name" value="EF-hand-dom_pair"/>
</dbReference>
<keyword evidence="3" id="KW-1185">Reference proteome</keyword>
<name>A0ABU9YYH9_9RHOO</name>
<sequence>MSISNVSSASASLVQMSRHKPDTSKLAAQLFAQLDSKGLGYINKSDLQNAVSSASATSSSTGSVDELFTKLDSNGDGKVSKNEFSDLLQKLADSLDQQAMNARLQQSGTALEDSGLTQAQLGSMAKELSVSDSKRASLMSDLAANFDKADADHDGKVTIKEAMAYADSKKTASTSQTLTTADASASDSQARMLQQLLQLAQAYDSRSKTSSTGLSVSV</sequence>
<dbReference type="InterPro" id="IPR018247">
    <property type="entry name" value="EF_Hand_1_Ca_BS"/>
</dbReference>
<protein>
    <submittedName>
        <fullName evidence="2">EF-hand domain-containing protein</fullName>
    </submittedName>
</protein>